<evidence type="ECO:0000313" key="2">
    <source>
        <dbReference type="EMBL" id="QBX06836.1"/>
    </source>
</evidence>
<evidence type="ECO:0000313" key="3">
    <source>
        <dbReference type="Proteomes" id="UP000296455"/>
    </source>
</evidence>
<gene>
    <name evidence="2" type="ORF">BcepSaruman_423</name>
</gene>
<dbReference type="Proteomes" id="UP000296455">
    <property type="component" value="Segment"/>
</dbReference>
<protein>
    <submittedName>
        <fullName evidence="2">Uncharacterized protein</fullName>
    </submittedName>
</protein>
<keyword evidence="1" id="KW-0472">Membrane</keyword>
<proteinExistence type="predicted"/>
<feature type="transmembrane region" description="Helical" evidence="1">
    <location>
        <begin position="45"/>
        <end position="68"/>
    </location>
</feature>
<evidence type="ECO:0000256" key="1">
    <source>
        <dbReference type="SAM" id="Phobius"/>
    </source>
</evidence>
<keyword evidence="1" id="KW-0812">Transmembrane</keyword>
<keyword evidence="3" id="KW-1185">Reference proteome</keyword>
<dbReference type="EMBL" id="MK552140">
    <property type="protein sequence ID" value="QBX06836.1"/>
    <property type="molecule type" value="Genomic_DNA"/>
</dbReference>
<feature type="transmembrane region" description="Helical" evidence="1">
    <location>
        <begin position="80"/>
        <end position="104"/>
    </location>
</feature>
<accession>A0A4D5ZE23</accession>
<sequence length="206" mass="22312">MFMLVLLLVLNFGISWWNCYAVGGIWNESKGVGGFSRVLAWSAAIQSVVGFSSVFGFIMGAVLYKFGYLPATAAQAAMNLWYLLIIFPALGSGLIITIHSWIVAYRERSLLSMGGAAYNSFAQAYNMYNAFQNVGGAFSGVKDFFGDVDLFDSDDPKAAIALLVIGLVIASILSGGVLTFILIRTYANRLPVPEGLVKKDLPLRRA</sequence>
<organism evidence="2 3">
    <name type="scientific">Burkholderia phage BcepSaruman</name>
    <dbReference type="NCBI Taxonomy" id="2530032"/>
    <lineage>
        <taxon>Viruses</taxon>
        <taxon>Duplodnaviria</taxon>
        <taxon>Heunggongvirae</taxon>
        <taxon>Uroviricota</taxon>
        <taxon>Caudoviricetes</taxon>
        <taxon>Sarumanvirus</taxon>
        <taxon>Sarumanvirus bcepsaruman</taxon>
    </lineage>
</organism>
<keyword evidence="1" id="KW-1133">Transmembrane helix</keyword>
<reference evidence="2 3" key="1">
    <citation type="submission" date="2019-02" db="EMBL/GenBank/DDBJ databases">
        <title>Complete genome sequence of Burkholderia cenocepacia phage BcepSaruman.</title>
        <authorList>
            <person name="Park K."/>
            <person name="Liu M."/>
            <person name="Gill J."/>
        </authorList>
    </citation>
    <scope>NUCLEOTIDE SEQUENCE [LARGE SCALE GENOMIC DNA]</scope>
</reference>
<name>A0A4D5ZE23_9CAUD</name>
<feature type="transmembrane region" description="Helical" evidence="1">
    <location>
        <begin position="158"/>
        <end position="183"/>
    </location>
</feature>